<dbReference type="SUPFAM" id="SSF52096">
    <property type="entry name" value="ClpP/crotonase"/>
    <property type="match status" value="1"/>
</dbReference>
<evidence type="ECO:0000256" key="6">
    <source>
        <dbReference type="ARBA" id="ARBA00022832"/>
    </source>
</evidence>
<evidence type="ECO:0000256" key="23">
    <source>
        <dbReference type="ARBA" id="ARBA00083575"/>
    </source>
</evidence>
<dbReference type="PROSITE" id="PS00166">
    <property type="entry name" value="ENOYL_COA_HYDRATASE"/>
    <property type="match status" value="1"/>
</dbReference>
<evidence type="ECO:0000256" key="10">
    <source>
        <dbReference type="ARBA" id="ARBA00023128"/>
    </source>
</evidence>
<evidence type="ECO:0000256" key="18">
    <source>
        <dbReference type="ARBA" id="ARBA00056147"/>
    </source>
</evidence>
<proteinExistence type="inferred from homology"/>
<dbReference type="Bgee" id="ENSLACG00000014230">
    <property type="expression patterns" value="Expressed in pelvic fin and 6 other cell types or tissues"/>
</dbReference>
<dbReference type="Pfam" id="PF00378">
    <property type="entry name" value="ECH_1"/>
    <property type="match status" value="1"/>
</dbReference>
<dbReference type="PANTHER" id="PTHR11941">
    <property type="entry name" value="ENOYL-COA HYDRATASE-RELATED"/>
    <property type="match status" value="1"/>
</dbReference>
<dbReference type="Proteomes" id="UP000008672">
    <property type="component" value="Unassembled WGS sequence"/>
</dbReference>
<evidence type="ECO:0000256" key="4">
    <source>
        <dbReference type="ARBA" id="ARBA00011233"/>
    </source>
</evidence>
<comment type="catalytic activity">
    <reaction evidence="16">
        <text>(3Z)-dodecenoyl-CoA = (2E)-dodecenoyl-CoA</text>
        <dbReference type="Rhea" id="RHEA:23716"/>
        <dbReference type="ChEBI" id="CHEBI:57330"/>
        <dbReference type="ChEBI" id="CHEBI:58543"/>
        <dbReference type="EC" id="5.3.3.8"/>
    </reaction>
    <physiologicalReaction direction="left-to-right" evidence="16">
        <dbReference type="Rhea" id="RHEA:23717"/>
    </physiologicalReaction>
</comment>
<name>H3B2N4_LATCH</name>
<evidence type="ECO:0000256" key="3">
    <source>
        <dbReference type="ARBA" id="ARBA00005254"/>
    </source>
</evidence>
<comment type="catalytic activity">
    <reaction evidence="17">
        <text>(3Z)-octenoyl-CoA = (2E)-octenoyl-CoA</text>
        <dbReference type="Rhea" id="RHEA:46044"/>
        <dbReference type="ChEBI" id="CHEBI:62242"/>
        <dbReference type="ChEBI" id="CHEBI:85640"/>
    </reaction>
    <physiologicalReaction direction="left-to-right" evidence="17">
        <dbReference type="Rhea" id="RHEA:46045"/>
    </physiologicalReaction>
</comment>
<dbReference type="Ensembl" id="ENSLACT00000016267.1">
    <property type="protein sequence ID" value="ENSLACP00000016155.1"/>
    <property type="gene ID" value="ENSLACG00000014230.1"/>
</dbReference>
<evidence type="ECO:0000256" key="24">
    <source>
        <dbReference type="RuleBase" id="RU003707"/>
    </source>
</evidence>
<dbReference type="InParanoid" id="H3B2N4"/>
<dbReference type="Gene3D" id="3.90.226.10">
    <property type="entry name" value="2-enoyl-CoA Hydratase, Chain A, domain 1"/>
    <property type="match status" value="1"/>
</dbReference>
<comment type="subunit">
    <text evidence="4">Homotrimer.</text>
</comment>
<comment type="similarity">
    <text evidence="3 24">Belongs to the enoyl-CoA hydratase/isomerase family.</text>
</comment>
<dbReference type="AlphaFoldDB" id="H3B2N4"/>
<keyword evidence="11" id="KW-0413">Isomerase</keyword>
<dbReference type="GO" id="GO:0005759">
    <property type="term" value="C:mitochondrial matrix"/>
    <property type="evidence" value="ECO:0007669"/>
    <property type="project" value="UniProtKB-SubCell"/>
</dbReference>
<evidence type="ECO:0000256" key="22">
    <source>
        <dbReference type="ARBA" id="ARBA00082088"/>
    </source>
</evidence>
<dbReference type="EMBL" id="AFYH01121257">
    <property type="status" value="NOT_ANNOTATED_CDS"/>
    <property type="molecule type" value="Genomic_DNA"/>
</dbReference>
<evidence type="ECO:0000256" key="19">
    <source>
        <dbReference type="ARBA" id="ARBA00068317"/>
    </source>
</evidence>
<evidence type="ECO:0000256" key="16">
    <source>
        <dbReference type="ARBA" id="ARBA00052376"/>
    </source>
</evidence>
<keyword evidence="8" id="KW-0007">Acetylation</keyword>
<dbReference type="InterPro" id="IPR029045">
    <property type="entry name" value="ClpP/crotonase-like_dom_sf"/>
</dbReference>
<evidence type="ECO:0000256" key="12">
    <source>
        <dbReference type="ARBA" id="ARBA00035949"/>
    </source>
</evidence>
<reference evidence="25" key="3">
    <citation type="submission" date="2025-09" db="UniProtKB">
        <authorList>
            <consortium name="Ensembl"/>
        </authorList>
    </citation>
    <scope>IDENTIFICATION</scope>
</reference>
<evidence type="ECO:0000256" key="9">
    <source>
        <dbReference type="ARBA" id="ARBA00023098"/>
    </source>
</evidence>
<evidence type="ECO:0000256" key="15">
    <source>
        <dbReference type="ARBA" id="ARBA00051293"/>
    </source>
</evidence>
<comment type="function">
    <text evidence="18">Key enzyme of fatty acid beta-oxidation. Able to isomerize both 3-cis (3Z) and 3-trans (3E) double bonds into the 2-trans (2E) form in a range of enoyl-CoA species, with a preference for (3Z)-enoyl-CoAs over (3E)-enoyl-CoAs. The catalytic efficiency of this enzyme is not affected by the fatty acyl chain length.</text>
</comment>
<evidence type="ECO:0000256" key="5">
    <source>
        <dbReference type="ARBA" id="ARBA00012064"/>
    </source>
</evidence>
<dbReference type="PANTHER" id="PTHR11941:SF45">
    <property type="entry name" value="ENOYL-COA DELTA ISOMERASE 1, MITOCHONDRIAL"/>
    <property type="match status" value="1"/>
</dbReference>
<dbReference type="GO" id="GO:0004165">
    <property type="term" value="F:delta(3)-delta(2)-enoyl-CoA isomerase activity"/>
    <property type="evidence" value="ECO:0007669"/>
    <property type="project" value="UniProtKB-EC"/>
</dbReference>
<evidence type="ECO:0000256" key="20">
    <source>
        <dbReference type="ARBA" id="ARBA00076241"/>
    </source>
</evidence>
<evidence type="ECO:0000256" key="14">
    <source>
        <dbReference type="ARBA" id="ARBA00050938"/>
    </source>
</evidence>
<reference evidence="25" key="2">
    <citation type="submission" date="2025-08" db="UniProtKB">
        <authorList>
            <consortium name="Ensembl"/>
        </authorList>
    </citation>
    <scope>IDENTIFICATION</scope>
</reference>
<evidence type="ECO:0000256" key="13">
    <source>
        <dbReference type="ARBA" id="ARBA00036336"/>
    </source>
</evidence>
<evidence type="ECO:0000256" key="11">
    <source>
        <dbReference type="ARBA" id="ARBA00023235"/>
    </source>
</evidence>
<dbReference type="eggNOG" id="KOG1683">
    <property type="taxonomic scope" value="Eukaryota"/>
</dbReference>
<dbReference type="InterPro" id="IPR018376">
    <property type="entry name" value="Enoyl-CoA_hyd/isom_CS"/>
</dbReference>
<evidence type="ECO:0000256" key="2">
    <source>
        <dbReference type="ARBA" id="ARBA00005005"/>
    </source>
</evidence>
<dbReference type="STRING" id="7897.ENSLACP00000016155"/>
<keyword evidence="26" id="KW-1185">Reference proteome</keyword>
<dbReference type="InterPro" id="IPR001753">
    <property type="entry name" value="Enoyl-CoA_hydra/iso"/>
</dbReference>
<evidence type="ECO:0000256" key="21">
    <source>
        <dbReference type="ARBA" id="ARBA00078358"/>
    </source>
</evidence>
<comment type="pathway">
    <text evidence="2">Lipid metabolism; fatty acid beta-oxidation.</text>
</comment>
<dbReference type="OMA" id="FAMSTEY"/>
<comment type="catalytic activity">
    <reaction evidence="12">
        <text>a (3E)-enoyl-CoA = a 4-saturated (2E)-enoyl-CoA</text>
        <dbReference type="Rhea" id="RHEA:45228"/>
        <dbReference type="ChEBI" id="CHEBI:58521"/>
        <dbReference type="ChEBI" id="CHEBI:85097"/>
        <dbReference type="EC" id="5.3.3.8"/>
    </reaction>
    <physiologicalReaction direction="left-to-right" evidence="12">
        <dbReference type="Rhea" id="RHEA:45229"/>
    </physiologicalReaction>
</comment>
<dbReference type="FunFam" id="3.90.226.10:FF:000034">
    <property type="entry name" value="Enoyl-CoA delta isomerase 1"/>
    <property type="match status" value="1"/>
</dbReference>
<keyword evidence="10" id="KW-0496">Mitochondrion</keyword>
<keyword evidence="9" id="KW-0443">Lipid metabolism</keyword>
<comment type="catalytic activity">
    <reaction evidence="14">
        <text>(3Z)-decenoyl-CoA = (2E)-decenoyl-CoA</text>
        <dbReference type="Rhea" id="RHEA:77195"/>
        <dbReference type="ChEBI" id="CHEBI:61406"/>
        <dbReference type="ChEBI" id="CHEBI:195601"/>
    </reaction>
    <physiologicalReaction direction="left-to-right" evidence="14">
        <dbReference type="Rhea" id="RHEA:77196"/>
    </physiologicalReaction>
</comment>
<comment type="subcellular location">
    <subcellularLocation>
        <location evidence="1">Mitochondrion matrix</location>
    </subcellularLocation>
</comment>
<evidence type="ECO:0000256" key="8">
    <source>
        <dbReference type="ARBA" id="ARBA00022990"/>
    </source>
</evidence>
<organism evidence="25 26">
    <name type="scientific">Latimeria chalumnae</name>
    <name type="common">Coelacanth</name>
    <dbReference type="NCBI Taxonomy" id="7897"/>
    <lineage>
        <taxon>Eukaryota</taxon>
        <taxon>Metazoa</taxon>
        <taxon>Chordata</taxon>
        <taxon>Craniata</taxon>
        <taxon>Vertebrata</taxon>
        <taxon>Euteleostomi</taxon>
        <taxon>Coelacanthiformes</taxon>
        <taxon>Coelacanthidae</taxon>
        <taxon>Latimeria</taxon>
    </lineage>
</organism>
<comment type="catalytic activity">
    <reaction evidence="15">
        <text>(2E)-tetradecenoyl-CoA = (3Z)-tetradecenoyl-CoA</text>
        <dbReference type="Rhea" id="RHEA:29847"/>
        <dbReference type="ChEBI" id="CHEBI:61405"/>
        <dbReference type="ChEBI" id="CHEBI:61968"/>
    </reaction>
    <physiologicalReaction direction="right-to-left" evidence="15">
        <dbReference type="Rhea" id="RHEA:29849"/>
    </physiologicalReaction>
</comment>
<dbReference type="GO" id="GO:0006635">
    <property type="term" value="P:fatty acid beta-oxidation"/>
    <property type="evidence" value="ECO:0007669"/>
    <property type="project" value="TreeGrafter"/>
</dbReference>
<dbReference type="HOGENOM" id="CLU_1402023_0_0_1"/>
<keyword evidence="6" id="KW-0276">Fatty acid metabolism</keyword>
<evidence type="ECO:0000256" key="1">
    <source>
        <dbReference type="ARBA" id="ARBA00004305"/>
    </source>
</evidence>
<protein>
    <recommendedName>
        <fullName evidence="19">Enoyl-CoA delta isomerase 1, mitochondrial</fullName>
        <ecNumber evidence="5">5.3.3.8</ecNumber>
    </recommendedName>
    <alternativeName>
        <fullName evidence="23">3,2-trans-enoyl-CoA isomerase</fullName>
    </alternativeName>
    <alternativeName>
        <fullName evidence="20 21">Delta(3),Delta(2)-enoyl-CoA isomerase</fullName>
    </alternativeName>
    <alternativeName>
        <fullName evidence="22">Dodecenoyl-CoA isomerase</fullName>
    </alternativeName>
</protein>
<dbReference type="GeneTree" id="ENSGT00390000005678"/>
<gene>
    <name evidence="25" type="primary">ECI1</name>
</gene>
<evidence type="ECO:0000313" key="26">
    <source>
        <dbReference type="Proteomes" id="UP000008672"/>
    </source>
</evidence>
<dbReference type="CDD" id="cd06558">
    <property type="entry name" value="crotonase-like"/>
    <property type="match status" value="1"/>
</dbReference>
<comment type="catalytic activity">
    <reaction evidence="13">
        <text>(3Z)-hexenoyl-CoA = (2E)-hexenoyl-CoA</text>
        <dbReference type="Rhea" id="RHEA:45748"/>
        <dbReference type="ChEBI" id="CHEBI:62077"/>
        <dbReference type="ChEBI" id="CHEBI:85415"/>
    </reaction>
    <physiologicalReaction direction="left-to-right" evidence="13">
        <dbReference type="Rhea" id="RHEA:45749"/>
    </physiologicalReaction>
</comment>
<sequence length="194" mass="21575">MAALLKQSARLGLSGRHGQVFCRLPWALSFQRYMFNANKKILVEMDKSTGVALMKMANPPVNLLNLETLTEFAISMEKLELDKDCKGLILTSSLSKVFTAGLDIMEMCGKSPEHVTEFWRAVQEMWLKLYGSNLVTIAAINGFSPGAGCLMALACDYRIMADNVKYSIGLNETQLGIVAPFWLVTRELRPSLFS</sequence>
<accession>H3B2N4</accession>
<evidence type="ECO:0000313" key="25">
    <source>
        <dbReference type="Ensembl" id="ENSLACP00000016155.1"/>
    </source>
</evidence>
<evidence type="ECO:0000256" key="7">
    <source>
        <dbReference type="ARBA" id="ARBA00022946"/>
    </source>
</evidence>
<reference evidence="26" key="1">
    <citation type="submission" date="2011-08" db="EMBL/GenBank/DDBJ databases">
        <title>The draft genome of Latimeria chalumnae.</title>
        <authorList>
            <person name="Di Palma F."/>
            <person name="Alfoldi J."/>
            <person name="Johnson J."/>
            <person name="Berlin A."/>
            <person name="Gnerre S."/>
            <person name="Jaffe D."/>
            <person name="MacCallum I."/>
            <person name="Young S."/>
            <person name="Walker B.J."/>
            <person name="Lander E."/>
            <person name="Lindblad-Toh K."/>
        </authorList>
    </citation>
    <scope>NUCLEOTIDE SEQUENCE [LARGE SCALE GENOMIC DNA]</scope>
    <source>
        <strain evidence="26">Wild caught</strain>
    </source>
</reference>
<dbReference type="EC" id="5.3.3.8" evidence="5"/>
<keyword evidence="7" id="KW-0809">Transit peptide</keyword>
<evidence type="ECO:0000256" key="17">
    <source>
        <dbReference type="ARBA" id="ARBA00052542"/>
    </source>
</evidence>